<feature type="domain" description="Outer membrane lipoprotein BamD-like" evidence="8">
    <location>
        <begin position="37"/>
        <end position="241"/>
    </location>
</feature>
<evidence type="ECO:0000256" key="5">
    <source>
        <dbReference type="ARBA" id="ARBA00023288"/>
    </source>
</evidence>
<comment type="subunit">
    <text evidence="6">Part of the Bam complex.</text>
</comment>
<dbReference type="Proteomes" id="UP000094147">
    <property type="component" value="Chromosome"/>
</dbReference>
<organism evidence="9 10">
    <name type="scientific">Kangiella sediminilitoris</name>
    <dbReference type="NCBI Taxonomy" id="1144748"/>
    <lineage>
        <taxon>Bacteria</taxon>
        <taxon>Pseudomonadati</taxon>
        <taxon>Pseudomonadota</taxon>
        <taxon>Gammaproteobacteria</taxon>
        <taxon>Kangiellales</taxon>
        <taxon>Kangiellaceae</taxon>
        <taxon>Kangiella</taxon>
    </lineage>
</organism>
<evidence type="ECO:0000256" key="1">
    <source>
        <dbReference type="ARBA" id="ARBA00022729"/>
    </source>
</evidence>
<dbReference type="GO" id="GO:1990063">
    <property type="term" value="C:Bam protein complex"/>
    <property type="evidence" value="ECO:0007669"/>
    <property type="project" value="TreeGrafter"/>
</dbReference>
<dbReference type="AlphaFoldDB" id="A0A1B3BB13"/>
<dbReference type="KEGG" id="ksd:KS2013_1274"/>
<comment type="function">
    <text evidence="6">Part of the outer membrane protein assembly complex, which is involved in assembly and insertion of beta-barrel proteins into the outer membrane.</text>
</comment>
<dbReference type="EMBL" id="CP012418">
    <property type="protein sequence ID" value="AOE49989.1"/>
    <property type="molecule type" value="Genomic_DNA"/>
</dbReference>
<keyword evidence="1 6" id="KW-0732">Signal</keyword>
<evidence type="ECO:0000256" key="4">
    <source>
        <dbReference type="ARBA" id="ARBA00023237"/>
    </source>
</evidence>
<name>A0A1B3BB13_9GAMM</name>
<dbReference type="GO" id="GO:0043165">
    <property type="term" value="P:Gram-negative-bacterium-type cell outer membrane assembly"/>
    <property type="evidence" value="ECO:0007669"/>
    <property type="project" value="UniProtKB-UniRule"/>
</dbReference>
<protein>
    <recommendedName>
        <fullName evidence="6">Outer membrane protein assembly factor BamD</fullName>
    </recommendedName>
</protein>
<comment type="subcellular location">
    <subcellularLocation>
        <location evidence="6">Cell outer membrane</location>
        <topology evidence="6">Lipid-anchor</topology>
    </subcellularLocation>
</comment>
<dbReference type="PANTHER" id="PTHR37423">
    <property type="entry name" value="SOLUBLE LYTIC MUREIN TRANSGLYCOSYLASE-RELATED"/>
    <property type="match status" value="1"/>
</dbReference>
<keyword evidence="3 6" id="KW-0564">Palmitate</keyword>
<comment type="similarity">
    <text evidence="6">Belongs to the BamD family.</text>
</comment>
<dbReference type="PROSITE" id="PS51257">
    <property type="entry name" value="PROKAR_LIPOPROTEIN"/>
    <property type="match status" value="1"/>
</dbReference>
<evidence type="ECO:0000313" key="10">
    <source>
        <dbReference type="Proteomes" id="UP000094147"/>
    </source>
</evidence>
<dbReference type="InterPro" id="IPR017689">
    <property type="entry name" value="BamD"/>
</dbReference>
<gene>
    <name evidence="6" type="primary">bamD</name>
    <name evidence="9" type="ORF">KS2013_1274</name>
</gene>
<dbReference type="NCBIfam" id="TIGR03302">
    <property type="entry name" value="OM_YfiO"/>
    <property type="match status" value="1"/>
</dbReference>
<dbReference type="STRING" id="1144748.KS2013_1274"/>
<dbReference type="SUPFAM" id="SSF48452">
    <property type="entry name" value="TPR-like"/>
    <property type="match status" value="1"/>
</dbReference>
<proteinExistence type="inferred from homology"/>
<feature type="chain" id="PRO_5009003560" description="Outer membrane protein assembly factor BamD" evidence="7">
    <location>
        <begin position="18"/>
        <end position="257"/>
    </location>
</feature>
<evidence type="ECO:0000256" key="7">
    <source>
        <dbReference type="SAM" id="SignalP"/>
    </source>
</evidence>
<sequence precursor="true">MQKNVLVIFAGVLFALAGCSSTPDKDASTDDTKLEVMNAQQLFDRAKGATRSGNYTRAVELLEEIDTRYPFGSISEQAKLDLIYAYFKKGDYEAGQALADRFLRQHPQHENADYVYYMKGVMHFESEVGFFKDTFQADLETRDTTNLEAAFDNFRTLVEVYPESRYSPDARKRMIQIRNLLAESQLHIAQFYMERDTYVAAANRAKYIVENYPQTPAVPYALDMLVKAYNLLEVPELAEQYRKILLLNYPDYDFADL</sequence>
<dbReference type="OrthoDB" id="9779191at2"/>
<dbReference type="CDD" id="cd15830">
    <property type="entry name" value="BamD"/>
    <property type="match status" value="1"/>
</dbReference>
<evidence type="ECO:0000259" key="8">
    <source>
        <dbReference type="Pfam" id="PF13525"/>
    </source>
</evidence>
<dbReference type="Pfam" id="PF13525">
    <property type="entry name" value="YfiO"/>
    <property type="match status" value="1"/>
</dbReference>
<dbReference type="InterPro" id="IPR011990">
    <property type="entry name" value="TPR-like_helical_dom_sf"/>
</dbReference>
<dbReference type="GO" id="GO:0051205">
    <property type="term" value="P:protein insertion into membrane"/>
    <property type="evidence" value="ECO:0007669"/>
    <property type="project" value="UniProtKB-UniRule"/>
</dbReference>
<evidence type="ECO:0000256" key="3">
    <source>
        <dbReference type="ARBA" id="ARBA00023139"/>
    </source>
</evidence>
<dbReference type="InterPro" id="IPR039565">
    <property type="entry name" value="BamD-like"/>
</dbReference>
<evidence type="ECO:0000313" key="9">
    <source>
        <dbReference type="EMBL" id="AOE49989.1"/>
    </source>
</evidence>
<feature type="signal peptide" evidence="7">
    <location>
        <begin position="1"/>
        <end position="17"/>
    </location>
</feature>
<keyword evidence="4 6" id="KW-0998">Cell outer membrane</keyword>
<accession>A0A1B3BB13</accession>
<dbReference type="Gene3D" id="1.25.40.10">
    <property type="entry name" value="Tetratricopeptide repeat domain"/>
    <property type="match status" value="1"/>
</dbReference>
<evidence type="ECO:0000256" key="6">
    <source>
        <dbReference type="HAMAP-Rule" id="MF_00922"/>
    </source>
</evidence>
<dbReference type="RefSeq" id="WP_068991341.1">
    <property type="nucleotide sequence ID" value="NZ_CP012418.1"/>
</dbReference>
<keyword evidence="5 6" id="KW-0449">Lipoprotein</keyword>
<dbReference type="HAMAP" id="MF_00922">
    <property type="entry name" value="OM_assembly_BamD"/>
    <property type="match status" value="1"/>
</dbReference>
<evidence type="ECO:0000256" key="2">
    <source>
        <dbReference type="ARBA" id="ARBA00023136"/>
    </source>
</evidence>
<keyword evidence="2 6" id="KW-0472">Membrane</keyword>
<keyword evidence="10" id="KW-1185">Reference proteome</keyword>
<dbReference type="PANTHER" id="PTHR37423:SF1">
    <property type="entry name" value="OUTER MEMBRANE PROTEIN ASSEMBLY FACTOR BAMD"/>
    <property type="match status" value="1"/>
</dbReference>
<reference evidence="10" key="1">
    <citation type="submission" date="2015-08" db="EMBL/GenBank/DDBJ databases">
        <authorList>
            <person name="Kim K.M."/>
        </authorList>
    </citation>
    <scope>NUCLEOTIDE SEQUENCE [LARGE SCALE GENOMIC DNA]</scope>
    <source>
        <strain evidence="10">KCTC 23892</strain>
    </source>
</reference>